<sequence>MIGVNERSSSLSSFSFSKLEIHTRLLQSLRIKALRLSKSDTEFGNSLISVPDKSRVRRPCIFEKNESAM</sequence>
<dbReference type="Proteomes" id="UP000030748">
    <property type="component" value="Unassembled WGS sequence"/>
</dbReference>
<protein>
    <submittedName>
        <fullName evidence="1">Uncharacterized protein</fullName>
    </submittedName>
</protein>
<evidence type="ECO:0000313" key="2">
    <source>
        <dbReference type="Proteomes" id="UP000030748"/>
    </source>
</evidence>
<reference evidence="1 2" key="1">
    <citation type="journal article" date="2013" name="Proc. Natl. Acad. Sci. U.S.A.">
        <title>Fine-scale variation in meiotic recombination in Mimulus inferred from population shotgun sequencing.</title>
        <authorList>
            <person name="Hellsten U."/>
            <person name="Wright K.M."/>
            <person name="Jenkins J."/>
            <person name="Shu S."/>
            <person name="Yuan Y."/>
            <person name="Wessler S.R."/>
            <person name="Schmutz J."/>
            <person name="Willis J.H."/>
            <person name="Rokhsar D.S."/>
        </authorList>
    </citation>
    <scope>NUCLEOTIDE SEQUENCE [LARGE SCALE GENOMIC DNA]</scope>
    <source>
        <strain evidence="2">cv. DUN x IM62</strain>
    </source>
</reference>
<dbReference type="AlphaFoldDB" id="A0A022Q8L3"/>
<accession>A0A022Q8L3</accession>
<name>A0A022Q8L3_ERYGU</name>
<dbReference type="EMBL" id="KI632161">
    <property type="protein sequence ID" value="EYU23548.1"/>
    <property type="molecule type" value="Genomic_DNA"/>
</dbReference>
<gene>
    <name evidence="1" type="ORF">MIMGU_mgv1a017523mg</name>
</gene>
<organism evidence="1 2">
    <name type="scientific">Erythranthe guttata</name>
    <name type="common">Yellow monkey flower</name>
    <name type="synonym">Mimulus guttatus</name>
    <dbReference type="NCBI Taxonomy" id="4155"/>
    <lineage>
        <taxon>Eukaryota</taxon>
        <taxon>Viridiplantae</taxon>
        <taxon>Streptophyta</taxon>
        <taxon>Embryophyta</taxon>
        <taxon>Tracheophyta</taxon>
        <taxon>Spermatophyta</taxon>
        <taxon>Magnoliopsida</taxon>
        <taxon>eudicotyledons</taxon>
        <taxon>Gunneridae</taxon>
        <taxon>Pentapetalae</taxon>
        <taxon>asterids</taxon>
        <taxon>lamiids</taxon>
        <taxon>Lamiales</taxon>
        <taxon>Phrymaceae</taxon>
        <taxon>Erythranthe</taxon>
    </lineage>
</organism>
<keyword evidence="2" id="KW-1185">Reference proteome</keyword>
<evidence type="ECO:0000313" key="1">
    <source>
        <dbReference type="EMBL" id="EYU23548.1"/>
    </source>
</evidence>
<proteinExistence type="predicted"/>